<name>A0A6A3BNT9_HIBSY</name>
<evidence type="ECO:0000313" key="2">
    <source>
        <dbReference type="Proteomes" id="UP000436088"/>
    </source>
</evidence>
<accession>A0A6A3BNT9</accession>
<dbReference type="Proteomes" id="UP000436088">
    <property type="component" value="Unassembled WGS sequence"/>
</dbReference>
<dbReference type="AlphaFoldDB" id="A0A6A3BNT9"/>
<protein>
    <submittedName>
        <fullName evidence="1">Uncharacterized protein</fullName>
    </submittedName>
</protein>
<comment type="caution">
    <text evidence="1">The sequence shown here is derived from an EMBL/GenBank/DDBJ whole genome shotgun (WGS) entry which is preliminary data.</text>
</comment>
<reference evidence="1" key="1">
    <citation type="submission" date="2019-09" db="EMBL/GenBank/DDBJ databases">
        <title>Draft genome information of white flower Hibiscus syriacus.</title>
        <authorList>
            <person name="Kim Y.-M."/>
        </authorList>
    </citation>
    <scope>NUCLEOTIDE SEQUENCE [LARGE SCALE GENOMIC DNA]</scope>
    <source>
        <strain evidence="1">YM2019G1</strain>
    </source>
</reference>
<dbReference type="EMBL" id="VEPZ02000818">
    <property type="protein sequence ID" value="KAE8717737.1"/>
    <property type="molecule type" value="Genomic_DNA"/>
</dbReference>
<gene>
    <name evidence="1" type="ORF">F3Y22_tig00110021pilonHSYRG00013</name>
</gene>
<sequence length="124" mass="14070">MRRWSSQRFGRVEIEFSADQKFESIFGGYTISQLGELDGHERNVMSLKTNRLIEGGKLLDQLRNMNRANDVTDEPGGVFGMMELDSGVVAGYVNVTLFVGVKTAGEWKENNSVLERDFFEERNV</sequence>
<organism evidence="1 2">
    <name type="scientific">Hibiscus syriacus</name>
    <name type="common">Rose of Sharon</name>
    <dbReference type="NCBI Taxonomy" id="106335"/>
    <lineage>
        <taxon>Eukaryota</taxon>
        <taxon>Viridiplantae</taxon>
        <taxon>Streptophyta</taxon>
        <taxon>Embryophyta</taxon>
        <taxon>Tracheophyta</taxon>
        <taxon>Spermatophyta</taxon>
        <taxon>Magnoliopsida</taxon>
        <taxon>eudicotyledons</taxon>
        <taxon>Gunneridae</taxon>
        <taxon>Pentapetalae</taxon>
        <taxon>rosids</taxon>
        <taxon>malvids</taxon>
        <taxon>Malvales</taxon>
        <taxon>Malvaceae</taxon>
        <taxon>Malvoideae</taxon>
        <taxon>Hibiscus</taxon>
    </lineage>
</organism>
<proteinExistence type="predicted"/>
<keyword evidence="2" id="KW-1185">Reference proteome</keyword>
<evidence type="ECO:0000313" key="1">
    <source>
        <dbReference type="EMBL" id="KAE8717737.1"/>
    </source>
</evidence>